<dbReference type="EMBL" id="QZBT01000333">
    <property type="protein sequence ID" value="THZ71255.1"/>
    <property type="molecule type" value="Genomic_DNA"/>
</dbReference>
<dbReference type="Proteomes" id="UP000310039">
    <property type="component" value="Unassembled WGS sequence"/>
</dbReference>
<feature type="domain" description="F-box" evidence="1">
    <location>
        <begin position="9"/>
        <end position="58"/>
    </location>
</feature>
<dbReference type="InterPro" id="IPR001810">
    <property type="entry name" value="F-box_dom"/>
</dbReference>
<comment type="caution">
    <text evidence="2">The sequence shown here is derived from an EMBL/GenBank/DDBJ whole genome shotgun (WGS) entry which is preliminary data.</text>
</comment>
<organism evidence="2 3">
    <name type="scientific">Aureobasidium pullulans</name>
    <name type="common">Black yeast</name>
    <name type="synonym">Pullularia pullulans</name>
    <dbReference type="NCBI Taxonomy" id="5580"/>
    <lineage>
        <taxon>Eukaryota</taxon>
        <taxon>Fungi</taxon>
        <taxon>Dikarya</taxon>
        <taxon>Ascomycota</taxon>
        <taxon>Pezizomycotina</taxon>
        <taxon>Dothideomycetes</taxon>
        <taxon>Dothideomycetidae</taxon>
        <taxon>Dothideales</taxon>
        <taxon>Saccotheciaceae</taxon>
        <taxon>Aureobasidium</taxon>
    </lineage>
</organism>
<dbReference type="SUPFAM" id="SSF81383">
    <property type="entry name" value="F-box domain"/>
    <property type="match status" value="1"/>
</dbReference>
<gene>
    <name evidence="2" type="ORF">D6C84_10289</name>
</gene>
<evidence type="ECO:0000313" key="3">
    <source>
        <dbReference type="Proteomes" id="UP000310039"/>
    </source>
</evidence>
<proteinExistence type="predicted"/>
<accession>A0A4S9WYC9</accession>
<dbReference type="InterPro" id="IPR036047">
    <property type="entry name" value="F-box-like_dom_sf"/>
</dbReference>
<dbReference type="PROSITE" id="PS50181">
    <property type="entry name" value="FBOX"/>
    <property type="match status" value="1"/>
</dbReference>
<protein>
    <recommendedName>
        <fullName evidence="1">F-box domain-containing protein</fullName>
    </recommendedName>
</protein>
<evidence type="ECO:0000259" key="1">
    <source>
        <dbReference type="PROSITE" id="PS50181"/>
    </source>
</evidence>
<dbReference type="Pfam" id="PF00646">
    <property type="entry name" value="F-box"/>
    <property type="match status" value="1"/>
</dbReference>
<sequence length="92" mass="10019">MSTTTTTILRTLLSLPSELVKKILDSMAPSTLPAVRQTCKTLASLSATSFGSKVLAQVSVVMAREALEGVVSLLSHEVFGTFVQRLVFFFRR</sequence>
<name>A0A4S9WYC9_AURPU</name>
<dbReference type="AlphaFoldDB" id="A0A4S9WYC9"/>
<reference evidence="2 3" key="1">
    <citation type="submission" date="2018-10" db="EMBL/GenBank/DDBJ databases">
        <title>Fifty Aureobasidium pullulans genomes reveal a recombining polyextremotolerant generalist.</title>
        <authorList>
            <person name="Gostincar C."/>
            <person name="Turk M."/>
            <person name="Zajc J."/>
            <person name="Gunde-Cimerman N."/>
        </authorList>
    </citation>
    <scope>NUCLEOTIDE SEQUENCE [LARGE SCALE GENOMIC DNA]</scope>
    <source>
        <strain evidence="2 3">EXF-3403</strain>
    </source>
</reference>
<evidence type="ECO:0000313" key="2">
    <source>
        <dbReference type="EMBL" id="THZ71255.1"/>
    </source>
</evidence>